<reference evidence="1" key="2">
    <citation type="submission" date="2012-06" db="EMBL/GenBank/DDBJ databases">
        <authorList>
            <person name="Yu Y."/>
            <person name="Currie J."/>
            <person name="Lomeli R."/>
            <person name="Angelova A."/>
            <person name="Collura K."/>
            <person name="Wissotski M."/>
            <person name="Campos D."/>
            <person name="Kudrna D."/>
            <person name="Golser W."/>
            <person name="Ashely E."/>
            <person name="Descour A."/>
            <person name="Fernandes J."/>
            <person name="Soderlund C."/>
            <person name="Walbot V."/>
        </authorList>
    </citation>
    <scope>NUCLEOTIDE SEQUENCE</scope>
    <source>
        <strain evidence="1">B73</strain>
    </source>
</reference>
<dbReference type="AlphaFoldDB" id="C4IYG9"/>
<protein>
    <submittedName>
        <fullName evidence="1">Uncharacterized protein</fullName>
    </submittedName>
</protein>
<dbReference type="EMBL" id="BT083616">
    <property type="protein sequence ID" value="ACR33969.1"/>
    <property type="molecule type" value="mRNA"/>
</dbReference>
<accession>C4IYG9</accession>
<sequence>MDLIEAFPFSVQARNVPKIESEVCLAKRCSAARGSPSAPLSFGADPAVLTAARALPFKGFSSSTTPFLLATAKTGSAARSAREAATMAREASGAPHVSTTLAAPAGLAWASTTLTRPRMSVVRARSGGQPELSTTVVRGILSSALASARRRGGLLFF</sequence>
<proteinExistence type="evidence at transcript level"/>
<name>C4IYG9_MAIZE</name>
<evidence type="ECO:0000313" key="1">
    <source>
        <dbReference type="EMBL" id="ACR33969.1"/>
    </source>
</evidence>
<reference evidence="1" key="1">
    <citation type="journal article" date="2009" name="PLoS Genet.">
        <title>Sequencing, mapping, and analysis of 27,455 maize full-length cDNAs.</title>
        <authorList>
            <person name="Soderlund C."/>
            <person name="Descour A."/>
            <person name="Kudrna D."/>
            <person name="Bomhoff M."/>
            <person name="Boyd L."/>
            <person name="Currie J."/>
            <person name="Angelova A."/>
            <person name="Collura K."/>
            <person name="Wissotski M."/>
            <person name="Ashley E."/>
            <person name="Morrow D."/>
            <person name="Fernandes J."/>
            <person name="Walbot V."/>
            <person name="Yu Y."/>
        </authorList>
    </citation>
    <scope>NUCLEOTIDE SEQUENCE</scope>
    <source>
        <strain evidence="1">B73</strain>
    </source>
</reference>
<organism evidence="1">
    <name type="scientific">Zea mays</name>
    <name type="common">Maize</name>
    <dbReference type="NCBI Taxonomy" id="4577"/>
    <lineage>
        <taxon>Eukaryota</taxon>
        <taxon>Viridiplantae</taxon>
        <taxon>Streptophyta</taxon>
        <taxon>Embryophyta</taxon>
        <taxon>Tracheophyta</taxon>
        <taxon>Spermatophyta</taxon>
        <taxon>Magnoliopsida</taxon>
        <taxon>Liliopsida</taxon>
        <taxon>Poales</taxon>
        <taxon>Poaceae</taxon>
        <taxon>PACMAD clade</taxon>
        <taxon>Panicoideae</taxon>
        <taxon>Andropogonodae</taxon>
        <taxon>Andropogoneae</taxon>
        <taxon>Tripsacinae</taxon>
        <taxon>Zea</taxon>
    </lineage>
</organism>